<dbReference type="AlphaFoldDB" id="A9UTY4"/>
<dbReference type="InParanoid" id="A9UTY4"/>
<dbReference type="InterPro" id="IPR019410">
    <property type="entry name" value="Methyltransf_16"/>
</dbReference>
<dbReference type="Gene3D" id="3.40.50.150">
    <property type="entry name" value="Vaccinia Virus protein VP39"/>
    <property type="match status" value="1"/>
</dbReference>
<dbReference type="Proteomes" id="UP000001357">
    <property type="component" value="Unassembled WGS sequence"/>
</dbReference>
<dbReference type="CDD" id="cd02440">
    <property type="entry name" value="AdoMet_MTases"/>
    <property type="match status" value="1"/>
</dbReference>
<accession>A9UTY4</accession>
<dbReference type="GeneID" id="5889008"/>
<evidence type="ECO:0008006" key="3">
    <source>
        <dbReference type="Google" id="ProtNLM"/>
    </source>
</evidence>
<reference evidence="1 2" key="1">
    <citation type="journal article" date="2008" name="Nature">
        <title>The genome of the choanoflagellate Monosiga brevicollis and the origin of metazoans.</title>
        <authorList>
            <consortium name="JGI Sequencing"/>
            <person name="King N."/>
            <person name="Westbrook M.J."/>
            <person name="Young S.L."/>
            <person name="Kuo A."/>
            <person name="Abedin M."/>
            <person name="Chapman J."/>
            <person name="Fairclough S."/>
            <person name="Hellsten U."/>
            <person name="Isogai Y."/>
            <person name="Letunic I."/>
            <person name="Marr M."/>
            <person name="Pincus D."/>
            <person name="Putnam N."/>
            <person name="Rokas A."/>
            <person name="Wright K.J."/>
            <person name="Zuzow R."/>
            <person name="Dirks W."/>
            <person name="Good M."/>
            <person name="Goodstein D."/>
            <person name="Lemons D."/>
            <person name="Li W."/>
            <person name="Lyons J.B."/>
            <person name="Morris A."/>
            <person name="Nichols S."/>
            <person name="Richter D.J."/>
            <person name="Salamov A."/>
            <person name="Bork P."/>
            <person name="Lim W.A."/>
            <person name="Manning G."/>
            <person name="Miller W.T."/>
            <person name="McGinnis W."/>
            <person name="Shapiro H."/>
            <person name="Tjian R."/>
            <person name="Grigoriev I.V."/>
            <person name="Rokhsar D."/>
        </authorList>
    </citation>
    <scope>NUCLEOTIDE SEQUENCE [LARGE SCALE GENOMIC DNA]</scope>
    <source>
        <strain evidence="2">MX1 / ATCC 50154</strain>
    </source>
</reference>
<keyword evidence="2" id="KW-1185">Reference proteome</keyword>
<organism evidence="1 2">
    <name type="scientific">Monosiga brevicollis</name>
    <name type="common">Choanoflagellate</name>
    <dbReference type="NCBI Taxonomy" id="81824"/>
    <lineage>
        <taxon>Eukaryota</taxon>
        <taxon>Choanoflagellata</taxon>
        <taxon>Craspedida</taxon>
        <taxon>Salpingoecidae</taxon>
        <taxon>Monosiga</taxon>
    </lineage>
</organism>
<name>A9UTY4_MONBE</name>
<dbReference type="PANTHER" id="PTHR14614">
    <property type="entry name" value="HEPATOCELLULAR CARCINOMA-ASSOCIATED ANTIGEN"/>
    <property type="match status" value="1"/>
</dbReference>
<dbReference type="eggNOG" id="KOG2497">
    <property type="taxonomic scope" value="Eukaryota"/>
</dbReference>
<evidence type="ECO:0000313" key="2">
    <source>
        <dbReference type="Proteomes" id="UP000001357"/>
    </source>
</evidence>
<dbReference type="KEGG" id="mbr:MONBRDRAFT_6463"/>
<protein>
    <recommendedName>
        <fullName evidence="3">FAM86 N-terminal domain-containing protein</fullName>
    </recommendedName>
</protein>
<dbReference type="PANTHER" id="PTHR14614:SF130">
    <property type="entry name" value="PROTEIN-LYSINE N-METHYLTRANSFERASE EEF2KMT"/>
    <property type="match status" value="1"/>
</dbReference>
<dbReference type="GO" id="GO:0032991">
    <property type="term" value="C:protein-containing complex"/>
    <property type="evidence" value="ECO:0000318"/>
    <property type="project" value="GO_Central"/>
</dbReference>
<dbReference type="EMBL" id="CH991545">
    <property type="protein sequence ID" value="EDQ91574.1"/>
    <property type="molecule type" value="Genomic_DNA"/>
</dbReference>
<dbReference type="Pfam" id="PF10294">
    <property type="entry name" value="Methyltransf_16"/>
    <property type="match status" value="1"/>
</dbReference>
<dbReference type="SUPFAM" id="SSF53335">
    <property type="entry name" value="S-adenosyl-L-methionine-dependent methyltransferases"/>
    <property type="match status" value="1"/>
</dbReference>
<proteinExistence type="predicted"/>
<dbReference type="GO" id="GO:0016279">
    <property type="term" value="F:protein-lysine N-methyltransferase activity"/>
    <property type="evidence" value="ECO:0000318"/>
    <property type="project" value="GO_Central"/>
</dbReference>
<dbReference type="InterPro" id="IPR029063">
    <property type="entry name" value="SAM-dependent_MTases_sf"/>
</dbReference>
<evidence type="ECO:0000313" key="1">
    <source>
        <dbReference type="EMBL" id="EDQ91574.1"/>
    </source>
</evidence>
<dbReference type="STRING" id="81824.A9UTY4"/>
<sequence>MASSGQGLESGGDGHGAGRIAETTHSLALQILAAVPVLRLDLPADWCQEATEESARDQAAVVRAVQDVWQYYPAAAAYRSRLLKRIEGTLAEPDEGWYNLLSDGESTKPAEPGFQFRTFRHCPAPSKDRAAAGTSITLHECTALTQQGTTGLRTWDAAVMLANHLCDTLCSSPARTCPTGPSSILELGAGTGVVGLLLAGTLNKQWHPKDAQPCVVLTDYHEAVLANLTRNADLNWTLQPEPRPTCASIDWRNPMPAHLARPEGYDWVVAADVVFDPQLLPDLLDTILAALGSKSRAFIATTVRNPDTFATWCNLLESHPDLVVCTHDLRALRAGHVDLQSDHQFDVFLHELTRASP</sequence>
<gene>
    <name evidence="1" type="ORF">MONBRDRAFT_6463</name>
</gene>
<dbReference type="RefSeq" id="XP_001743996.1">
    <property type="nucleotide sequence ID" value="XM_001743944.1"/>
</dbReference>
<dbReference type="FunCoup" id="A9UTY4">
    <property type="interactions" value="576"/>
</dbReference>